<dbReference type="EMBL" id="CM042886">
    <property type="protein sequence ID" value="KAI4338919.1"/>
    <property type="molecule type" value="Genomic_DNA"/>
</dbReference>
<dbReference type="Proteomes" id="UP001057402">
    <property type="component" value="Chromosome 7"/>
</dbReference>
<keyword evidence="2" id="KW-1185">Reference proteome</keyword>
<name>A0ACB9NU31_9MYRT</name>
<gene>
    <name evidence="1" type="ORF">MLD38_023924</name>
</gene>
<proteinExistence type="predicted"/>
<comment type="caution">
    <text evidence="1">The sequence shown here is derived from an EMBL/GenBank/DDBJ whole genome shotgun (WGS) entry which is preliminary data.</text>
</comment>
<evidence type="ECO:0000313" key="1">
    <source>
        <dbReference type="EMBL" id="KAI4338919.1"/>
    </source>
</evidence>
<evidence type="ECO:0000313" key="2">
    <source>
        <dbReference type="Proteomes" id="UP001057402"/>
    </source>
</evidence>
<sequence length="957" mass="108131">MQQNIFASMRSLKMVEGCKSSPVCAIPPPVPGSGVGRGGTGMREKLFQHIQDQVRVNSIRSKSIRTPTASQDVLAESLLPYGLPATENIEPRIETCLKSVDFVEMLARAYRNVQASTQLERSDAYLEQCAMFMGLDDSKLFSRSLRSARQHAVDVNTKVVLAAWLRYERREDELIGTSSMDCCRRNLECPRANLVPGYDPESVFERCACSRSHGEEPDVGNVVGMEYDQGSSGFKEQDDDDDDGGDMSLCVGDEEVRCCRHNMAMLSRPFKTMLYGGFCESHREKVSFAEWGISIEALRAIEAFSRTRKLSLHDPRIALELLSFANRFCCDEIKTACDGYLSSLVTNMDEAIVLIEYGLEEAACLLVATCLQLILRESPASMQDPKVLKLFCSSEAREKLAQVGHASFALYLFLSQIAMEIDMKSTATVMLLERLVECAANNSWQKQLALHQLGIVMLERKEYKDAQRWFEAAVEVGHVYSLVGVARAKYKRGHKYAAFKIMNSLISDHPPSGWMYQERSLYCVGQEKIADLVAATRLDPTLSFPYKYRAAMLFEENKIGASVSEINKIIRFKVSPDCLELRAWLSIMMQDYDAALRDVRALLTLDSNYMMFNGKMNGDQLVELLQPHVQESNLADCWMQLYDRWSCVDDIGSLAVVHQMLQNDPGRSLLRFRQSLLLLRLNCQKAAMRSLRLARNYSNADHERLVYEGWILYDTGYREEALAKVEESIAIQRSFEAFFLKAYALADTNLDLDSSTYVIQLLEEALKCPSDGLRKGQALNNLGSIYVDCEKLDLATNCFTNALNIKHTRAHQGLARVYHLKNQCKAAYAEMTKLIEKAHSNASAYEKRSEYCDRDMAKNDLSMATQLDPLRTYPYRYRAAVLMDDHKEEEAIAELSRAISFKPDLQLLHLRAAFHDSIGNPAFTLRDCEAALCLDPGHADTLDLYAKALERAKEQQH</sequence>
<protein>
    <submittedName>
        <fullName evidence="1">Uncharacterized protein</fullName>
    </submittedName>
</protein>
<reference evidence="2" key="1">
    <citation type="journal article" date="2023" name="Front. Plant Sci.">
        <title>Chromosomal-level genome assembly of Melastoma candidum provides insights into trichome evolution.</title>
        <authorList>
            <person name="Zhong Y."/>
            <person name="Wu W."/>
            <person name="Sun C."/>
            <person name="Zou P."/>
            <person name="Liu Y."/>
            <person name="Dai S."/>
            <person name="Zhou R."/>
        </authorList>
    </citation>
    <scope>NUCLEOTIDE SEQUENCE [LARGE SCALE GENOMIC DNA]</scope>
</reference>
<accession>A0ACB9NU31</accession>
<organism evidence="1 2">
    <name type="scientific">Melastoma candidum</name>
    <dbReference type="NCBI Taxonomy" id="119954"/>
    <lineage>
        <taxon>Eukaryota</taxon>
        <taxon>Viridiplantae</taxon>
        <taxon>Streptophyta</taxon>
        <taxon>Embryophyta</taxon>
        <taxon>Tracheophyta</taxon>
        <taxon>Spermatophyta</taxon>
        <taxon>Magnoliopsida</taxon>
        <taxon>eudicotyledons</taxon>
        <taxon>Gunneridae</taxon>
        <taxon>Pentapetalae</taxon>
        <taxon>rosids</taxon>
        <taxon>malvids</taxon>
        <taxon>Myrtales</taxon>
        <taxon>Melastomataceae</taxon>
        <taxon>Melastomatoideae</taxon>
        <taxon>Melastomateae</taxon>
        <taxon>Melastoma</taxon>
    </lineage>
</organism>